<dbReference type="GO" id="GO:0005524">
    <property type="term" value="F:ATP binding"/>
    <property type="evidence" value="ECO:0007669"/>
    <property type="project" value="InterPro"/>
</dbReference>
<evidence type="ECO:0000313" key="3">
    <source>
        <dbReference type="EMBL" id="APR99489.1"/>
    </source>
</evidence>
<dbReference type="EMBL" id="CP016908">
    <property type="protein sequence ID" value="APR99489.1"/>
    <property type="molecule type" value="Genomic_DNA"/>
</dbReference>
<dbReference type="InterPro" id="IPR000719">
    <property type="entry name" value="Prot_kinase_dom"/>
</dbReference>
<name>A0A1L6MVD8_9BACT</name>
<reference evidence="3 4" key="1">
    <citation type="submission" date="2016-08" db="EMBL/GenBank/DDBJ databases">
        <title>Identification and validation of antigenic proteins from Pajaroellobacter abortibovis using de-novo genome sequence assembly and reverse vaccinology.</title>
        <authorList>
            <person name="Welly B.T."/>
            <person name="Miller M.R."/>
            <person name="Stott J.L."/>
            <person name="Blanchard M.T."/>
            <person name="Islas-Trejo A.D."/>
            <person name="O'Rourke S.M."/>
            <person name="Young A.E."/>
            <person name="Medrano J.F."/>
            <person name="Van Eenennaam A.L."/>
        </authorList>
    </citation>
    <scope>NUCLEOTIDE SEQUENCE [LARGE SCALE GENOMIC DNA]</scope>
    <source>
        <strain evidence="3 4">BTF92-0548A/99-0131</strain>
    </source>
</reference>
<evidence type="ECO:0000313" key="4">
    <source>
        <dbReference type="Proteomes" id="UP000185544"/>
    </source>
</evidence>
<protein>
    <recommendedName>
        <fullName evidence="2">Protein kinase domain-containing protein</fullName>
    </recommendedName>
</protein>
<dbReference type="SUPFAM" id="SSF56112">
    <property type="entry name" value="Protein kinase-like (PK-like)"/>
    <property type="match status" value="1"/>
</dbReference>
<keyword evidence="4" id="KW-1185">Reference proteome</keyword>
<evidence type="ECO:0000259" key="2">
    <source>
        <dbReference type="PROSITE" id="PS50011"/>
    </source>
</evidence>
<dbReference type="KEGG" id="pabo:BCY86_01425"/>
<dbReference type="InterPro" id="IPR011009">
    <property type="entry name" value="Kinase-like_dom_sf"/>
</dbReference>
<feature type="domain" description="Protein kinase" evidence="2">
    <location>
        <begin position="1"/>
        <end position="89"/>
    </location>
</feature>
<feature type="region of interest" description="Disordered" evidence="1">
    <location>
        <begin position="59"/>
        <end position="89"/>
    </location>
</feature>
<dbReference type="STRING" id="1882918.BCY86_01425"/>
<gene>
    <name evidence="3" type="ORF">BCY86_01425</name>
</gene>
<dbReference type="Pfam" id="PF00069">
    <property type="entry name" value="Pkinase"/>
    <property type="match status" value="1"/>
</dbReference>
<dbReference type="Proteomes" id="UP000185544">
    <property type="component" value="Chromosome"/>
</dbReference>
<organism evidence="3 4">
    <name type="scientific">Pajaroellobacter abortibovis</name>
    <dbReference type="NCBI Taxonomy" id="1882918"/>
    <lineage>
        <taxon>Bacteria</taxon>
        <taxon>Pseudomonadati</taxon>
        <taxon>Myxococcota</taxon>
        <taxon>Polyangia</taxon>
        <taxon>Polyangiales</taxon>
        <taxon>Polyangiaceae</taxon>
    </lineage>
</organism>
<evidence type="ECO:0000256" key="1">
    <source>
        <dbReference type="SAM" id="MobiDB-lite"/>
    </source>
</evidence>
<dbReference type="Gene3D" id="1.10.510.10">
    <property type="entry name" value="Transferase(Phosphotransferase) domain 1"/>
    <property type="match status" value="1"/>
</dbReference>
<proteinExistence type="predicted"/>
<sequence length="89" mass="9774">MELVQGVTLKQLLQQKPLPPEVAACIMVEVLDALVHAYQLGVVHRDIKPEKVMVVCQSPSELPKGREEASPLSPSGEEVARQADGPWDY</sequence>
<dbReference type="AlphaFoldDB" id="A0A1L6MVD8"/>
<dbReference type="OrthoDB" id="9801841at2"/>
<accession>A0A1L6MVD8</accession>
<dbReference type="PROSITE" id="PS50011">
    <property type="entry name" value="PROTEIN_KINASE_DOM"/>
    <property type="match status" value="1"/>
</dbReference>
<dbReference type="GO" id="GO:0004672">
    <property type="term" value="F:protein kinase activity"/>
    <property type="evidence" value="ECO:0007669"/>
    <property type="project" value="InterPro"/>
</dbReference>